<comment type="caution">
    <text evidence="1">The sequence shown here is derived from an EMBL/GenBank/DDBJ whole genome shotgun (WGS) entry which is preliminary data.</text>
</comment>
<protein>
    <submittedName>
        <fullName evidence="1">BZIP transcription factor 18</fullName>
    </submittedName>
</protein>
<dbReference type="Proteomes" id="UP001060215">
    <property type="component" value="Chromosome 4"/>
</dbReference>
<accession>A0ACC0HUH4</accession>
<proteinExistence type="predicted"/>
<evidence type="ECO:0000313" key="2">
    <source>
        <dbReference type="Proteomes" id="UP001060215"/>
    </source>
</evidence>
<sequence length="384" mass="42623">MEFAIFSMDVEDPSSSNPNPNNLNNNNIANYYYNYNYNYNNCDVNPIPSRPQIRLLFGNSDAAAASVFRRAHSDGNFRIAAADNDGGEALNGGYTADMGSEDDLVSAFLDIQKLGRNEDDGASEHLMDHGGGQSEKRFRWHRNSSLSEGLGEANKAMPPEKLAELWAADPKRVKRILANRQSAARSRERKTRYLLELERKVHSLQLEARNLSAQLTIYKKDTTVLMTENVEIKMRLQAMEQQAQLRDALNEALKQEVERLKIANEEITTPTESFSSRTPPVPRSPLAPCLTASSASASSQTTKNLFPRPKQSQLPPLHNSQSSLSPSREYRRQANHPWMSSEQNEDIGVVEGIDVSNRGSNLVNTEAPLASGSDSSSTTQLLTP</sequence>
<name>A0ACC0HUH4_9ERIC</name>
<gene>
    <name evidence="1" type="ORF">LOK49_LG05G01531</name>
</gene>
<dbReference type="EMBL" id="CM045761">
    <property type="protein sequence ID" value="KAI8016125.1"/>
    <property type="molecule type" value="Genomic_DNA"/>
</dbReference>
<evidence type="ECO:0000313" key="1">
    <source>
        <dbReference type="EMBL" id="KAI8016125.1"/>
    </source>
</evidence>
<keyword evidence="2" id="KW-1185">Reference proteome</keyword>
<reference evidence="1 2" key="1">
    <citation type="journal article" date="2022" name="Plant J.">
        <title>Chromosome-level genome of Camellia lanceoleosa provides a valuable resource for understanding genome evolution and self-incompatibility.</title>
        <authorList>
            <person name="Gong W."/>
            <person name="Xiao S."/>
            <person name="Wang L."/>
            <person name="Liao Z."/>
            <person name="Chang Y."/>
            <person name="Mo W."/>
            <person name="Hu G."/>
            <person name="Li W."/>
            <person name="Zhao G."/>
            <person name="Zhu H."/>
            <person name="Hu X."/>
            <person name="Ji K."/>
            <person name="Xiang X."/>
            <person name="Song Q."/>
            <person name="Yuan D."/>
            <person name="Jin S."/>
            <person name="Zhang L."/>
        </authorList>
    </citation>
    <scope>NUCLEOTIDE SEQUENCE [LARGE SCALE GENOMIC DNA]</scope>
    <source>
        <strain evidence="1">SQ_2022a</strain>
    </source>
</reference>
<organism evidence="1 2">
    <name type="scientific">Camellia lanceoleosa</name>
    <dbReference type="NCBI Taxonomy" id="1840588"/>
    <lineage>
        <taxon>Eukaryota</taxon>
        <taxon>Viridiplantae</taxon>
        <taxon>Streptophyta</taxon>
        <taxon>Embryophyta</taxon>
        <taxon>Tracheophyta</taxon>
        <taxon>Spermatophyta</taxon>
        <taxon>Magnoliopsida</taxon>
        <taxon>eudicotyledons</taxon>
        <taxon>Gunneridae</taxon>
        <taxon>Pentapetalae</taxon>
        <taxon>asterids</taxon>
        <taxon>Ericales</taxon>
        <taxon>Theaceae</taxon>
        <taxon>Camellia</taxon>
    </lineage>
</organism>